<dbReference type="Proteomes" id="UP000006591">
    <property type="component" value="Chromosome 8"/>
</dbReference>
<evidence type="ECO:0000313" key="3">
    <source>
        <dbReference type="Proteomes" id="UP000006591"/>
    </source>
</evidence>
<keyword evidence="1" id="KW-0812">Transmembrane</keyword>
<reference evidence="2" key="1">
    <citation type="submission" date="2015-04" db="UniProtKB">
        <authorList>
            <consortium name="EnsemblPlants"/>
        </authorList>
    </citation>
    <scope>IDENTIFICATION</scope>
    <source>
        <strain evidence="2">SL10</strain>
    </source>
</reference>
<accession>A0A0E0I6W3</accession>
<reference evidence="2" key="2">
    <citation type="submission" date="2018-04" db="EMBL/GenBank/DDBJ databases">
        <title>OnivRS2 (Oryza nivara Reference Sequence Version 2).</title>
        <authorList>
            <person name="Zhang J."/>
            <person name="Kudrna D."/>
            <person name="Lee S."/>
            <person name="Talag J."/>
            <person name="Rajasekar S."/>
            <person name="Welchert J."/>
            <person name="Hsing Y.-I."/>
            <person name="Wing R.A."/>
        </authorList>
    </citation>
    <scope>NUCLEOTIDE SEQUENCE [LARGE SCALE GENOMIC DNA]</scope>
    <source>
        <strain evidence="2">SL10</strain>
    </source>
</reference>
<organism evidence="2">
    <name type="scientific">Oryza nivara</name>
    <name type="common">Indian wild rice</name>
    <name type="synonym">Oryza sativa f. spontanea</name>
    <dbReference type="NCBI Taxonomy" id="4536"/>
    <lineage>
        <taxon>Eukaryota</taxon>
        <taxon>Viridiplantae</taxon>
        <taxon>Streptophyta</taxon>
        <taxon>Embryophyta</taxon>
        <taxon>Tracheophyta</taxon>
        <taxon>Spermatophyta</taxon>
        <taxon>Magnoliopsida</taxon>
        <taxon>Liliopsida</taxon>
        <taxon>Poales</taxon>
        <taxon>Poaceae</taxon>
        <taxon>BOP clade</taxon>
        <taxon>Oryzoideae</taxon>
        <taxon>Oryzeae</taxon>
        <taxon>Oryzinae</taxon>
        <taxon>Oryza</taxon>
    </lineage>
</organism>
<sequence>MASVWRRWLATVAADGGGWTGLAVVVAVAVAMVADGGGWRRWWLWQWRCRRWYLWRRWLKAIIRLTVRRRRRRYVEEAGGSSGGEGGVRVRACRRQREELWAGIAGESLAEPFGRLTTATPFGVVPLLGGIHTPLLSLPYSPGENLASVPNERWRRSTSHPPWGHRFGETSSCKVIVNGLCIGFELQW</sequence>
<proteinExistence type="predicted"/>
<evidence type="ECO:0000256" key="1">
    <source>
        <dbReference type="SAM" id="Phobius"/>
    </source>
</evidence>
<keyword evidence="3" id="KW-1185">Reference proteome</keyword>
<keyword evidence="1" id="KW-0472">Membrane</keyword>
<name>A0A0E0I6W3_ORYNI</name>
<keyword evidence="1" id="KW-1133">Transmembrane helix</keyword>
<dbReference type="AlphaFoldDB" id="A0A0E0I6W3"/>
<protein>
    <submittedName>
        <fullName evidence="2">Uncharacterized protein</fullName>
    </submittedName>
</protein>
<dbReference type="EnsemblPlants" id="ONIVA08G01900.1">
    <property type="protein sequence ID" value="ONIVA08G01900.1"/>
    <property type="gene ID" value="ONIVA08G01900"/>
</dbReference>
<evidence type="ECO:0000313" key="2">
    <source>
        <dbReference type="EnsemblPlants" id="ONIVA08G01900.1"/>
    </source>
</evidence>
<dbReference type="Gramene" id="ONIVA08G01900.1">
    <property type="protein sequence ID" value="ONIVA08G01900.1"/>
    <property type="gene ID" value="ONIVA08G01900"/>
</dbReference>
<dbReference type="HOGENOM" id="CLU_098817_1_0_1"/>
<feature type="transmembrane region" description="Helical" evidence="1">
    <location>
        <begin position="16"/>
        <end position="34"/>
    </location>
</feature>